<comment type="caution">
    <text evidence="3">The sequence shown here is derived from an EMBL/GenBank/DDBJ whole genome shotgun (WGS) entry which is preliminary data.</text>
</comment>
<feature type="region of interest" description="Disordered" evidence="1">
    <location>
        <begin position="104"/>
        <end position="168"/>
    </location>
</feature>
<evidence type="ECO:0000313" key="3">
    <source>
        <dbReference type="EMBL" id="GFR82398.1"/>
    </source>
</evidence>
<evidence type="ECO:0000256" key="2">
    <source>
        <dbReference type="SAM" id="SignalP"/>
    </source>
</evidence>
<proteinExistence type="predicted"/>
<accession>A0AAV4GBM0</accession>
<sequence length="284" mass="30354">MTHNPTSRAPAILLTAVLVWTSTMAQADEYQDMCRVVCIFPRITCNIINRNLQLACRDDFTSCVAACRKQSECNNACRGFEGWHFHSCMDKCCIGTERSEGSLKEDALRKTTTTSTVTGGTVAGGSSTTTGEPITIGTVTTTSSTTTGEPITIGTVAGRSSTTTGEPITIGTVAGRSSTTTEEPITIGTVTTRSSTTSGEPITIGTVAAPINSTSTERPTTVETVINDIITSNPHGDLTPLGTQVNSAMNSTTAGKTEIEGKEKFNHNWRTYNYRNRNHKFNHN</sequence>
<dbReference type="Proteomes" id="UP000762676">
    <property type="component" value="Unassembled WGS sequence"/>
</dbReference>
<keyword evidence="2" id="KW-0732">Signal</keyword>
<protein>
    <submittedName>
        <fullName evidence="3">Uncharacterized protein</fullName>
    </submittedName>
</protein>
<gene>
    <name evidence="3" type="ORF">ElyMa_002363800</name>
</gene>
<name>A0AAV4GBM0_9GAST</name>
<evidence type="ECO:0000256" key="1">
    <source>
        <dbReference type="SAM" id="MobiDB-lite"/>
    </source>
</evidence>
<feature type="signal peptide" evidence="2">
    <location>
        <begin position="1"/>
        <end position="27"/>
    </location>
</feature>
<feature type="chain" id="PRO_5043954894" evidence="2">
    <location>
        <begin position="28"/>
        <end position="284"/>
    </location>
</feature>
<reference evidence="3 4" key="1">
    <citation type="journal article" date="2021" name="Elife">
        <title>Chloroplast acquisition without the gene transfer in kleptoplastic sea slugs, Plakobranchus ocellatus.</title>
        <authorList>
            <person name="Maeda T."/>
            <person name="Takahashi S."/>
            <person name="Yoshida T."/>
            <person name="Shimamura S."/>
            <person name="Takaki Y."/>
            <person name="Nagai Y."/>
            <person name="Toyoda A."/>
            <person name="Suzuki Y."/>
            <person name="Arimoto A."/>
            <person name="Ishii H."/>
            <person name="Satoh N."/>
            <person name="Nishiyama T."/>
            <person name="Hasebe M."/>
            <person name="Maruyama T."/>
            <person name="Minagawa J."/>
            <person name="Obokata J."/>
            <person name="Shigenobu S."/>
        </authorList>
    </citation>
    <scope>NUCLEOTIDE SEQUENCE [LARGE SCALE GENOMIC DNA]</scope>
</reference>
<evidence type="ECO:0000313" key="4">
    <source>
        <dbReference type="Proteomes" id="UP000762676"/>
    </source>
</evidence>
<keyword evidence="4" id="KW-1185">Reference proteome</keyword>
<organism evidence="3 4">
    <name type="scientific">Elysia marginata</name>
    <dbReference type="NCBI Taxonomy" id="1093978"/>
    <lineage>
        <taxon>Eukaryota</taxon>
        <taxon>Metazoa</taxon>
        <taxon>Spiralia</taxon>
        <taxon>Lophotrochozoa</taxon>
        <taxon>Mollusca</taxon>
        <taxon>Gastropoda</taxon>
        <taxon>Heterobranchia</taxon>
        <taxon>Euthyneura</taxon>
        <taxon>Panpulmonata</taxon>
        <taxon>Sacoglossa</taxon>
        <taxon>Placobranchoidea</taxon>
        <taxon>Plakobranchidae</taxon>
        <taxon>Elysia</taxon>
    </lineage>
</organism>
<feature type="compositionally biased region" description="Low complexity" evidence="1">
    <location>
        <begin position="111"/>
        <end position="156"/>
    </location>
</feature>
<dbReference type="EMBL" id="BMAT01004894">
    <property type="protein sequence ID" value="GFR82398.1"/>
    <property type="molecule type" value="Genomic_DNA"/>
</dbReference>
<dbReference type="AlphaFoldDB" id="A0AAV4GBM0"/>